<dbReference type="AlphaFoldDB" id="A0A1D3CZC2"/>
<keyword evidence="3" id="KW-1185">Reference proteome</keyword>
<dbReference type="Proteomes" id="UP000095192">
    <property type="component" value="Unassembled WGS sequence"/>
</dbReference>
<organism evidence="2 3">
    <name type="scientific">Cyclospora cayetanensis</name>
    <dbReference type="NCBI Taxonomy" id="88456"/>
    <lineage>
        <taxon>Eukaryota</taxon>
        <taxon>Sar</taxon>
        <taxon>Alveolata</taxon>
        <taxon>Apicomplexa</taxon>
        <taxon>Conoidasida</taxon>
        <taxon>Coccidia</taxon>
        <taxon>Eucoccidiorida</taxon>
        <taxon>Eimeriorina</taxon>
        <taxon>Eimeriidae</taxon>
        <taxon>Cyclospora</taxon>
    </lineage>
</organism>
<evidence type="ECO:0000313" key="3">
    <source>
        <dbReference type="Proteomes" id="UP000095192"/>
    </source>
</evidence>
<reference evidence="2 3" key="1">
    <citation type="journal article" date="2016" name="BMC Genomics">
        <title>Comparative genomics reveals Cyclospora cayetanensis possesses coccidia-like metabolism and invasion components but unique surface antigens.</title>
        <authorList>
            <person name="Liu S."/>
            <person name="Wang L."/>
            <person name="Zheng H."/>
            <person name="Xu Z."/>
            <person name="Roellig D.M."/>
            <person name="Li N."/>
            <person name="Frace M.A."/>
            <person name="Tang K."/>
            <person name="Arrowood M.J."/>
            <person name="Moss D.M."/>
            <person name="Zhang L."/>
            <person name="Feng Y."/>
            <person name="Xiao L."/>
        </authorList>
    </citation>
    <scope>NUCLEOTIDE SEQUENCE [LARGE SCALE GENOMIC DNA]</scope>
    <source>
        <strain evidence="2 3">CHN_HEN01</strain>
    </source>
</reference>
<dbReference type="EMBL" id="JROU02001416">
    <property type="protein sequence ID" value="OEH76556.1"/>
    <property type="molecule type" value="Genomic_DNA"/>
</dbReference>
<dbReference type="VEuPathDB" id="ToxoDB:cyc_07521"/>
<feature type="region of interest" description="Disordered" evidence="1">
    <location>
        <begin position="177"/>
        <end position="203"/>
    </location>
</feature>
<evidence type="ECO:0000256" key="1">
    <source>
        <dbReference type="SAM" id="MobiDB-lite"/>
    </source>
</evidence>
<comment type="caution">
    <text evidence="2">The sequence shown here is derived from an EMBL/GenBank/DDBJ whole genome shotgun (WGS) entry which is preliminary data.</text>
</comment>
<gene>
    <name evidence="2" type="ORF">cyc_07521</name>
</gene>
<dbReference type="VEuPathDB" id="ToxoDB:LOC34623472"/>
<sequence>MLSMGGPMERGKVKAKKTRVTYYSDMLKLQPRKLPLSRELPGCFPQEFARCMSKVEKDRQVQQEKLQAELECCTFHPKISSRSRRLAEIRCKRTSLLRNQPKELPQQADRKDLSGKDNGACMKKANTDCSNFPHVYPSFQKRVEFYLISRAVRRKLLLEKQNSRRIAKELRQAAAAGGVGSAVSSQDRHHGVKKKHPLPSSLDMSKWSNKVQQASGHEAGRSYLSNLTEYLGELEKKRSNKEAMRIQRQKQLSVFWELLLITN</sequence>
<accession>A0A1D3CZC2</accession>
<name>A0A1D3CZC2_9EIME</name>
<dbReference type="InParanoid" id="A0A1D3CZC2"/>
<proteinExistence type="predicted"/>
<protein>
    <submittedName>
        <fullName evidence="2">Cation-transporting related protein</fullName>
    </submittedName>
</protein>
<evidence type="ECO:0000313" key="2">
    <source>
        <dbReference type="EMBL" id="OEH76556.1"/>
    </source>
</evidence>